<name>A0A1E4REX6_9ASCO</name>
<evidence type="ECO:0000256" key="3">
    <source>
        <dbReference type="ARBA" id="ARBA00007972"/>
    </source>
</evidence>
<evidence type="ECO:0000256" key="13">
    <source>
        <dbReference type="RuleBase" id="RU368103"/>
    </source>
</evidence>
<evidence type="ECO:0000256" key="4">
    <source>
        <dbReference type="ARBA" id="ARBA00022617"/>
    </source>
</evidence>
<dbReference type="GO" id="GO:0045277">
    <property type="term" value="C:respiratory chain complex IV"/>
    <property type="evidence" value="ECO:0007669"/>
    <property type="project" value="UniProtKB-UniRule"/>
</dbReference>
<reference evidence="15" key="1">
    <citation type="submission" date="2016-05" db="EMBL/GenBank/DDBJ databases">
        <title>Comparative genomics of biotechnologically important yeasts.</title>
        <authorList>
            <consortium name="DOE Joint Genome Institute"/>
            <person name="Riley R."/>
            <person name="Haridas S."/>
            <person name="Wolfe K.H."/>
            <person name="Lopes M.R."/>
            <person name="Hittinger C.T."/>
            <person name="Goker M."/>
            <person name="Salamov A."/>
            <person name="Wisecaver J."/>
            <person name="Long T.M."/>
            <person name="Aerts A.L."/>
            <person name="Barry K."/>
            <person name="Choi C."/>
            <person name="Clum A."/>
            <person name="Coughlan A.Y."/>
            <person name="Deshpande S."/>
            <person name="Douglass A.P."/>
            <person name="Hanson S.J."/>
            <person name="Klenk H.-P."/>
            <person name="Labutti K."/>
            <person name="Lapidus A."/>
            <person name="Lindquist E."/>
            <person name="Lipzen A."/>
            <person name="Meier-Kolthoff J.P."/>
            <person name="Ohm R.A."/>
            <person name="Otillar R.P."/>
            <person name="Pangilinan J."/>
            <person name="Peng Y."/>
            <person name="Rokas A."/>
            <person name="Rosa C.A."/>
            <person name="Scheuner C."/>
            <person name="Sibirny A.A."/>
            <person name="Slot J.C."/>
            <person name="Stielow J.B."/>
            <person name="Sun H."/>
            <person name="Kurtzman C.P."/>
            <person name="Blackwell M."/>
            <person name="Grigoriev I.V."/>
            <person name="Jeffries T.W."/>
        </authorList>
    </citation>
    <scope>NUCLEOTIDE SEQUENCE [LARGE SCALE GENOMIC DNA]</scope>
    <source>
        <strain evidence="15">NRRL Y-1933</strain>
    </source>
</reference>
<dbReference type="InterPro" id="IPR003204">
    <property type="entry name" value="Cyt_c_oxidase_su5A/6"/>
</dbReference>
<keyword evidence="5 13" id="KW-0479">Metal-binding</keyword>
<dbReference type="EMBL" id="KV454543">
    <property type="protein sequence ID" value="ODV65814.1"/>
    <property type="molecule type" value="Genomic_DNA"/>
</dbReference>
<protein>
    <recommendedName>
        <fullName evidence="11 13">Cytochrome c oxidase subunit 6, mitochondrial</fullName>
    </recommendedName>
    <alternativeName>
        <fullName evidence="12 13">Cytochrome c oxidase polypeptide VI</fullName>
    </alternativeName>
</protein>
<dbReference type="GO" id="GO:0006123">
    <property type="term" value="P:mitochondrial electron transport, cytochrome c to oxygen"/>
    <property type="evidence" value="ECO:0007669"/>
    <property type="project" value="UniProtKB-UniRule"/>
</dbReference>
<keyword evidence="9 13" id="KW-0496">Mitochondrion</keyword>
<dbReference type="GO" id="GO:0046872">
    <property type="term" value="F:metal ion binding"/>
    <property type="evidence" value="ECO:0007669"/>
    <property type="project" value="UniProtKB-UniRule"/>
</dbReference>
<evidence type="ECO:0000256" key="12">
    <source>
        <dbReference type="ARBA" id="ARBA00082700"/>
    </source>
</evidence>
<evidence type="ECO:0000256" key="10">
    <source>
        <dbReference type="ARBA" id="ARBA00023136"/>
    </source>
</evidence>
<gene>
    <name evidence="14" type="ORF">HYPBUDRAFT_12443</name>
</gene>
<dbReference type="Pfam" id="PF02284">
    <property type="entry name" value="COX5A"/>
    <property type="match status" value="1"/>
</dbReference>
<dbReference type="FunFam" id="1.25.40.40:FF:000001">
    <property type="entry name" value="Cytochrome c oxidase subunit VI"/>
    <property type="match status" value="1"/>
</dbReference>
<dbReference type="OrthoDB" id="5778907at2759"/>
<dbReference type="GO" id="GO:0004129">
    <property type="term" value="F:cytochrome-c oxidase activity"/>
    <property type="evidence" value="ECO:0007669"/>
    <property type="project" value="EnsemblFungi"/>
</dbReference>
<dbReference type="GO" id="GO:0005743">
    <property type="term" value="C:mitochondrial inner membrane"/>
    <property type="evidence" value="ECO:0007669"/>
    <property type="project" value="UniProtKB-SubCell"/>
</dbReference>
<dbReference type="SUPFAM" id="SSF48479">
    <property type="entry name" value="Cytochrome c oxidase subunit E"/>
    <property type="match status" value="1"/>
</dbReference>
<keyword evidence="6 13" id="KW-0999">Mitochondrion inner membrane</keyword>
<evidence type="ECO:0000256" key="5">
    <source>
        <dbReference type="ARBA" id="ARBA00022723"/>
    </source>
</evidence>
<proteinExistence type="inferred from homology"/>
<evidence type="ECO:0000256" key="1">
    <source>
        <dbReference type="ARBA" id="ARBA00004443"/>
    </source>
</evidence>
<evidence type="ECO:0000256" key="8">
    <source>
        <dbReference type="ARBA" id="ARBA00023004"/>
    </source>
</evidence>
<keyword evidence="4 13" id="KW-0349">Heme</keyword>
<evidence type="ECO:0000256" key="2">
    <source>
        <dbReference type="ARBA" id="ARBA00004673"/>
    </source>
</evidence>
<dbReference type="AlphaFoldDB" id="A0A1E4REX6"/>
<keyword evidence="8 13" id="KW-0408">Iron</keyword>
<keyword evidence="15" id="KW-1185">Reference proteome</keyword>
<dbReference type="Gene3D" id="1.25.40.40">
    <property type="entry name" value="Cytochrome c oxidase, subunit Va/VI"/>
    <property type="match status" value="1"/>
</dbReference>
<comment type="subunit">
    <text evidence="13">Component of the cytochrome c oxidase (complex IV, CIV), a multisubunit enzyme composed of a catalytic core of 3 subunits and several supernumerary subunits.</text>
</comment>
<dbReference type="PANTHER" id="PTHR14200">
    <property type="entry name" value="CYTOCHROME C OXIDASE POLYPEPTIDE"/>
    <property type="match status" value="1"/>
</dbReference>
<evidence type="ECO:0000256" key="7">
    <source>
        <dbReference type="ARBA" id="ARBA00022946"/>
    </source>
</evidence>
<accession>A0A1E4REX6</accession>
<evidence type="ECO:0000313" key="14">
    <source>
        <dbReference type="EMBL" id="ODV65814.1"/>
    </source>
</evidence>
<dbReference type="UniPathway" id="UPA00705"/>
<evidence type="ECO:0000256" key="6">
    <source>
        <dbReference type="ARBA" id="ARBA00022792"/>
    </source>
</evidence>
<evidence type="ECO:0000256" key="9">
    <source>
        <dbReference type="ARBA" id="ARBA00023128"/>
    </source>
</evidence>
<dbReference type="RefSeq" id="XP_020074881.1">
    <property type="nucleotide sequence ID" value="XM_020219320.1"/>
</dbReference>
<comment type="pathway">
    <text evidence="2 13">Energy metabolism; oxidative phosphorylation.</text>
</comment>
<comment type="subcellular location">
    <subcellularLocation>
        <location evidence="1 13">Mitochondrion inner membrane</location>
        <topology evidence="1 13">Peripheral membrane protein</topology>
        <orientation evidence="1 13">Matrix side</orientation>
    </subcellularLocation>
</comment>
<comment type="similarity">
    <text evidence="3 13">Belongs to the cytochrome c oxidase subunit 5A family.</text>
</comment>
<comment type="function">
    <text evidence="13">Component of the cytochrome c oxidase, the last enzyme in the mitochondrial electron transport chain which drives oxidative phosphorylation. The respiratory chain contains 3 multisubunit complexes succinate dehydrogenase (complex II, CII), ubiquinol-cytochrome c oxidoreductase (cytochrome b-c1 complex, complex III, CIII) and cytochrome c oxidase (complex IV, CIV), that cooperate to transfer electrons derived from NADH and succinate to molecular oxygen, creating an electrochemical gradient over the inner membrane that drives transmembrane transport and the ATP synthase. Cytochrome c oxidase is the component of the respiratory chain that catalyzes the reduction of oxygen to water. Electrons originating from reduced cytochrome c in the intermembrane space (IMS) are transferred via the dinuclear copper A center (CU(A)) of subunit 2 and heme A of subunit 1 to the active site in subunit 1, a binuclear center (BNC) formed by heme A3 and copper B (CU(B)). The BNC reduces molecular oxygen to 2 water molecules using 4 electrons from cytochrome c in the IMS and 4 protons from the mitochondrial matrix.</text>
</comment>
<keyword evidence="7 13" id="KW-0809">Transit peptide</keyword>
<evidence type="ECO:0000313" key="15">
    <source>
        <dbReference type="Proteomes" id="UP000095085"/>
    </source>
</evidence>
<evidence type="ECO:0000256" key="11">
    <source>
        <dbReference type="ARBA" id="ARBA00070174"/>
    </source>
</evidence>
<organism evidence="14 15">
    <name type="scientific">Hyphopichia burtonii NRRL Y-1933</name>
    <dbReference type="NCBI Taxonomy" id="984485"/>
    <lineage>
        <taxon>Eukaryota</taxon>
        <taxon>Fungi</taxon>
        <taxon>Dikarya</taxon>
        <taxon>Ascomycota</taxon>
        <taxon>Saccharomycotina</taxon>
        <taxon>Pichiomycetes</taxon>
        <taxon>Debaryomycetaceae</taxon>
        <taxon>Hyphopichia</taxon>
    </lineage>
</organism>
<sequence>MFTNTIRSALRARVVPTPRIANVMRSPMIRSFPNQVRLYSDHHEETFEEFTARYEQEFEEAYDLFEVQRILNNCFSYDLVPAPIVIEKALQACRRVNDYPTAVRTFEALRHKVETNQQYEAYLEELKDIRQELGIDLKEDLYADEA</sequence>
<keyword evidence="10 13" id="KW-0472">Membrane</keyword>
<dbReference type="InterPro" id="IPR036545">
    <property type="entry name" value="Cyt_c_oxidase_su5A/6_sf"/>
</dbReference>
<dbReference type="GeneID" id="30993870"/>
<dbReference type="STRING" id="984485.A0A1E4REX6"/>
<dbReference type="CDD" id="cd00923">
    <property type="entry name" value="Cyt_c_Oxidase_Va"/>
    <property type="match status" value="1"/>
</dbReference>
<dbReference type="PANTHER" id="PTHR14200:SF11">
    <property type="entry name" value="CYTOCHROME C OXIDASE SUBUNIT 5A, MITOCHONDRIAL"/>
    <property type="match status" value="1"/>
</dbReference>
<dbReference type="Proteomes" id="UP000095085">
    <property type="component" value="Unassembled WGS sequence"/>
</dbReference>